<name>A0A061GAL2_THECC</name>
<evidence type="ECO:0000313" key="1">
    <source>
        <dbReference type="EMBL" id="EOY26463.1"/>
    </source>
</evidence>
<gene>
    <name evidence="1" type="ORF">TCM_028139</name>
</gene>
<evidence type="ECO:0000313" key="2">
    <source>
        <dbReference type="Proteomes" id="UP000026915"/>
    </source>
</evidence>
<dbReference type="AlphaFoldDB" id="A0A061GAL2"/>
<organism evidence="1 2">
    <name type="scientific">Theobroma cacao</name>
    <name type="common">Cacao</name>
    <name type="synonym">Cocoa</name>
    <dbReference type="NCBI Taxonomy" id="3641"/>
    <lineage>
        <taxon>Eukaryota</taxon>
        <taxon>Viridiplantae</taxon>
        <taxon>Streptophyta</taxon>
        <taxon>Embryophyta</taxon>
        <taxon>Tracheophyta</taxon>
        <taxon>Spermatophyta</taxon>
        <taxon>Magnoliopsida</taxon>
        <taxon>eudicotyledons</taxon>
        <taxon>Gunneridae</taxon>
        <taxon>Pentapetalae</taxon>
        <taxon>rosids</taxon>
        <taxon>malvids</taxon>
        <taxon>Malvales</taxon>
        <taxon>Malvaceae</taxon>
        <taxon>Byttnerioideae</taxon>
        <taxon>Theobroma</taxon>
    </lineage>
</organism>
<dbReference type="Proteomes" id="UP000026915">
    <property type="component" value="Chromosome 6"/>
</dbReference>
<reference evidence="1 2" key="1">
    <citation type="journal article" date="2013" name="Genome Biol.">
        <title>The genome sequence of the most widely cultivated cacao type and its use to identify candidate genes regulating pod color.</title>
        <authorList>
            <person name="Motamayor J.C."/>
            <person name="Mockaitis K."/>
            <person name="Schmutz J."/>
            <person name="Haiminen N."/>
            <person name="Iii D.L."/>
            <person name="Cornejo O."/>
            <person name="Findley S.D."/>
            <person name="Zheng P."/>
            <person name="Utro F."/>
            <person name="Royaert S."/>
            <person name="Saski C."/>
            <person name="Jenkins J."/>
            <person name="Podicheti R."/>
            <person name="Zhao M."/>
            <person name="Scheffler B.E."/>
            <person name="Stack J.C."/>
            <person name="Feltus F.A."/>
            <person name="Mustiga G.M."/>
            <person name="Amores F."/>
            <person name="Phillips W."/>
            <person name="Marelli J.P."/>
            <person name="May G.D."/>
            <person name="Shapiro H."/>
            <person name="Ma J."/>
            <person name="Bustamante C.D."/>
            <person name="Schnell R.J."/>
            <person name="Main D."/>
            <person name="Gilbert D."/>
            <person name="Parida L."/>
            <person name="Kuhn D.N."/>
        </authorList>
    </citation>
    <scope>NUCLEOTIDE SEQUENCE [LARGE SCALE GENOMIC DNA]</scope>
    <source>
        <strain evidence="2">cv. Matina 1-6</strain>
    </source>
</reference>
<keyword evidence="2" id="KW-1185">Reference proteome</keyword>
<proteinExistence type="predicted"/>
<dbReference type="InParanoid" id="A0A061GAL2"/>
<protein>
    <submittedName>
        <fullName evidence="1">Uncharacterized protein</fullName>
    </submittedName>
</protein>
<dbReference type="HOGENOM" id="CLU_1809709_0_0_1"/>
<accession>A0A061GAL2</accession>
<sequence length="143" mass="15341">MSANIVETPMTYVGSGAARLSDVITCTNLVKLLILYCVKVVSPPIKARKLHPRTSRQSASKVCILDILTFLAISVYRDTAAVVTGSRGVPGRDKATSDIHGCDHLISPMSANIVETAMAVGSDGAELSNVITWKCKRRKIGRN</sequence>
<dbReference type="EMBL" id="CM001884">
    <property type="protein sequence ID" value="EOY26463.1"/>
    <property type="molecule type" value="Genomic_DNA"/>
</dbReference>
<dbReference type="Gramene" id="EOY26463">
    <property type="protein sequence ID" value="EOY26463"/>
    <property type="gene ID" value="TCM_028139"/>
</dbReference>